<keyword evidence="2 5" id="KW-0812">Transmembrane</keyword>
<evidence type="ECO:0000256" key="2">
    <source>
        <dbReference type="ARBA" id="ARBA00022692"/>
    </source>
</evidence>
<dbReference type="GO" id="GO:0016020">
    <property type="term" value="C:membrane"/>
    <property type="evidence" value="ECO:0007669"/>
    <property type="project" value="UniProtKB-SubCell"/>
</dbReference>
<dbReference type="GO" id="GO:0004930">
    <property type="term" value="F:G protein-coupled receptor activity"/>
    <property type="evidence" value="ECO:0007669"/>
    <property type="project" value="InterPro"/>
</dbReference>
<feature type="transmembrane region" description="Helical" evidence="5">
    <location>
        <begin position="236"/>
        <end position="255"/>
    </location>
</feature>
<evidence type="ECO:0000256" key="4">
    <source>
        <dbReference type="ARBA" id="ARBA00023136"/>
    </source>
</evidence>
<dbReference type="AlphaFoldDB" id="A0A915EAK9"/>
<dbReference type="Gene3D" id="1.20.1070.10">
    <property type="entry name" value="Rhodopsin 7-helix transmembrane proteins"/>
    <property type="match status" value="1"/>
</dbReference>
<dbReference type="PANTHER" id="PTHR46641">
    <property type="entry name" value="FMRFAMIDE RECEPTOR-RELATED"/>
    <property type="match status" value="1"/>
</dbReference>
<keyword evidence="7" id="KW-1185">Reference proteome</keyword>
<evidence type="ECO:0000259" key="6">
    <source>
        <dbReference type="PROSITE" id="PS50262"/>
    </source>
</evidence>
<comment type="subcellular location">
    <subcellularLocation>
        <location evidence="1">Membrane</location>
    </subcellularLocation>
</comment>
<feature type="domain" description="G-protein coupled receptors family 1 profile" evidence="6">
    <location>
        <begin position="59"/>
        <end position="346"/>
    </location>
</feature>
<name>A0A915EAK9_9BILA</name>
<dbReference type="PROSITE" id="PS50262">
    <property type="entry name" value="G_PROTEIN_RECEP_F1_2"/>
    <property type="match status" value="1"/>
</dbReference>
<evidence type="ECO:0000256" key="5">
    <source>
        <dbReference type="SAM" id="Phobius"/>
    </source>
</evidence>
<organism evidence="7 8">
    <name type="scientific">Ditylenchus dipsaci</name>
    <dbReference type="NCBI Taxonomy" id="166011"/>
    <lineage>
        <taxon>Eukaryota</taxon>
        <taxon>Metazoa</taxon>
        <taxon>Ecdysozoa</taxon>
        <taxon>Nematoda</taxon>
        <taxon>Chromadorea</taxon>
        <taxon>Rhabditida</taxon>
        <taxon>Tylenchina</taxon>
        <taxon>Tylenchomorpha</taxon>
        <taxon>Sphaerularioidea</taxon>
        <taxon>Anguinidae</taxon>
        <taxon>Anguininae</taxon>
        <taxon>Ditylenchus</taxon>
    </lineage>
</organism>
<evidence type="ECO:0000313" key="8">
    <source>
        <dbReference type="WBParaSite" id="jg4115"/>
    </source>
</evidence>
<sequence length="497" mass="56003">MDTYLVDAVFSNQTLPFVDETSTASMVLSTATSSQHNVLTEPLCFDLIVFYRSIAEEDSNALNVLAQLETYSKFSFAVNGLVTCLLASLDCLQFPIVCQALLLCCLLTYGIMASYYGILPFVGVVAYLLYFFQPFASFCVTGTIWQVLAITVERYNAVSKPLEQRTRNAQFSLKTICGSIAVGAFLLNMVVVPFERSLTDCYEFTQNGFQIRKMIVQQDLVNNQFYAILAHLIPDIIFRAPTPIIMIAILTVRTLQICSRRTVGSQTIQQASRNIPLMLTLLNVKFIMCNTLYMFNTILMEVMGYGGKTSSQQTELEMEQYISSLYLTDFSNMLLALHSATNWLIFYRWGNWSIIGNKRKRKFSSLTMTSNAASKTTVLDVDSVELLLQKFSADKYKTACDILATLCANSIHMAKLLVGKEVENEWQQKNLSAAKDHFTQDARIKKHAIILGDLIVVHLSVSPHPVHIDWYFIKRKFCGPLQINPLQLWNGETCAAK</sequence>
<protein>
    <submittedName>
        <fullName evidence="8">G-protein coupled receptors family 1 profile domain-containing protein</fullName>
    </submittedName>
</protein>
<feature type="transmembrane region" description="Helical" evidence="5">
    <location>
        <begin position="171"/>
        <end position="194"/>
    </location>
</feature>
<dbReference type="WBParaSite" id="jg4115">
    <property type="protein sequence ID" value="jg4115"/>
    <property type="gene ID" value="jg4115"/>
</dbReference>
<dbReference type="InterPro" id="IPR052954">
    <property type="entry name" value="GPCR-Ligand_Int"/>
</dbReference>
<dbReference type="PANTHER" id="PTHR46641:SF10">
    <property type="entry name" value="G-PROTEIN COUPLED RECEPTORS FAMILY 1 PROFILE DOMAIN-CONTAINING PROTEIN"/>
    <property type="match status" value="1"/>
</dbReference>
<dbReference type="InterPro" id="IPR017452">
    <property type="entry name" value="GPCR_Rhodpsn_7TM"/>
</dbReference>
<reference evidence="8" key="1">
    <citation type="submission" date="2022-11" db="UniProtKB">
        <authorList>
            <consortium name="WormBaseParasite"/>
        </authorList>
    </citation>
    <scope>IDENTIFICATION</scope>
</reference>
<evidence type="ECO:0000256" key="1">
    <source>
        <dbReference type="ARBA" id="ARBA00004370"/>
    </source>
</evidence>
<evidence type="ECO:0000256" key="3">
    <source>
        <dbReference type="ARBA" id="ARBA00022989"/>
    </source>
</evidence>
<dbReference type="Pfam" id="PF00001">
    <property type="entry name" value="7tm_1"/>
    <property type="match status" value="1"/>
</dbReference>
<dbReference type="Proteomes" id="UP000887574">
    <property type="component" value="Unplaced"/>
</dbReference>
<feature type="transmembrane region" description="Helical" evidence="5">
    <location>
        <begin position="275"/>
        <end position="295"/>
    </location>
</feature>
<feature type="transmembrane region" description="Helical" evidence="5">
    <location>
        <begin position="96"/>
        <end position="118"/>
    </location>
</feature>
<dbReference type="InterPro" id="IPR000276">
    <property type="entry name" value="GPCR_Rhodpsn"/>
</dbReference>
<proteinExistence type="predicted"/>
<keyword evidence="3 5" id="KW-1133">Transmembrane helix</keyword>
<dbReference type="SUPFAM" id="SSF81321">
    <property type="entry name" value="Family A G protein-coupled receptor-like"/>
    <property type="match status" value="1"/>
</dbReference>
<evidence type="ECO:0000313" key="7">
    <source>
        <dbReference type="Proteomes" id="UP000887574"/>
    </source>
</evidence>
<feature type="transmembrane region" description="Helical" evidence="5">
    <location>
        <begin position="330"/>
        <end position="350"/>
    </location>
</feature>
<feature type="transmembrane region" description="Helical" evidence="5">
    <location>
        <begin position="124"/>
        <end position="150"/>
    </location>
</feature>
<keyword evidence="4 5" id="KW-0472">Membrane</keyword>
<accession>A0A915EAK9</accession>